<name>A0A453HAG8_AEGTS</name>
<evidence type="ECO:0000256" key="2">
    <source>
        <dbReference type="SAM" id="Phobius"/>
    </source>
</evidence>
<keyword evidence="2" id="KW-0472">Membrane</keyword>
<dbReference type="AlphaFoldDB" id="A0A453HAG8"/>
<protein>
    <submittedName>
        <fullName evidence="3">Uncharacterized protein</fullName>
    </submittedName>
</protein>
<proteinExistence type="predicted"/>
<feature type="transmembrane region" description="Helical" evidence="2">
    <location>
        <begin position="9"/>
        <end position="29"/>
    </location>
</feature>
<dbReference type="Proteomes" id="UP000015105">
    <property type="component" value="Chromosome 4D"/>
</dbReference>
<feature type="region of interest" description="Disordered" evidence="1">
    <location>
        <begin position="79"/>
        <end position="132"/>
    </location>
</feature>
<reference evidence="3" key="4">
    <citation type="submission" date="2019-03" db="UniProtKB">
        <authorList>
            <consortium name="EnsemblPlants"/>
        </authorList>
    </citation>
    <scope>IDENTIFICATION</scope>
</reference>
<evidence type="ECO:0000256" key="1">
    <source>
        <dbReference type="SAM" id="MobiDB-lite"/>
    </source>
</evidence>
<reference evidence="4" key="1">
    <citation type="journal article" date="2014" name="Science">
        <title>Ancient hybridizations among the ancestral genomes of bread wheat.</title>
        <authorList>
            <consortium name="International Wheat Genome Sequencing Consortium,"/>
            <person name="Marcussen T."/>
            <person name="Sandve S.R."/>
            <person name="Heier L."/>
            <person name="Spannagl M."/>
            <person name="Pfeifer M."/>
            <person name="Jakobsen K.S."/>
            <person name="Wulff B.B."/>
            <person name="Steuernagel B."/>
            <person name="Mayer K.F."/>
            <person name="Olsen O.A."/>
        </authorList>
    </citation>
    <scope>NUCLEOTIDE SEQUENCE [LARGE SCALE GENOMIC DNA]</scope>
    <source>
        <strain evidence="4">cv. AL8/78</strain>
    </source>
</reference>
<dbReference type="Gramene" id="AET4Gv20127600.46">
    <property type="protein sequence ID" value="AET4Gv20127600.46"/>
    <property type="gene ID" value="AET4Gv20127600"/>
</dbReference>
<organism evidence="3 4">
    <name type="scientific">Aegilops tauschii subsp. strangulata</name>
    <name type="common">Goatgrass</name>
    <dbReference type="NCBI Taxonomy" id="200361"/>
    <lineage>
        <taxon>Eukaryota</taxon>
        <taxon>Viridiplantae</taxon>
        <taxon>Streptophyta</taxon>
        <taxon>Embryophyta</taxon>
        <taxon>Tracheophyta</taxon>
        <taxon>Spermatophyta</taxon>
        <taxon>Magnoliopsida</taxon>
        <taxon>Liliopsida</taxon>
        <taxon>Poales</taxon>
        <taxon>Poaceae</taxon>
        <taxon>BOP clade</taxon>
        <taxon>Pooideae</taxon>
        <taxon>Triticodae</taxon>
        <taxon>Triticeae</taxon>
        <taxon>Triticinae</taxon>
        <taxon>Aegilops</taxon>
    </lineage>
</organism>
<evidence type="ECO:0000313" key="4">
    <source>
        <dbReference type="Proteomes" id="UP000015105"/>
    </source>
</evidence>
<sequence length="132" mass="15027">MQRHYADFLCFWNLLMKFWLSALTWPVILSQITVLEFVNEILQSDLAVLMILKFMLLCGYKNMAVNNSYAFQRLQMPQGLPNKGSLKRNGLTKKGRSSSRSGSMAPSLSQQEERGPQRRPDLSSPHAAVRPP</sequence>
<feature type="compositionally biased region" description="Basic and acidic residues" evidence="1">
    <location>
        <begin position="111"/>
        <end position="121"/>
    </location>
</feature>
<keyword evidence="2" id="KW-0812">Transmembrane</keyword>
<evidence type="ECO:0000313" key="3">
    <source>
        <dbReference type="EnsemblPlants" id="AET4Gv20127600.46"/>
    </source>
</evidence>
<feature type="transmembrane region" description="Helical" evidence="2">
    <location>
        <begin position="41"/>
        <end position="60"/>
    </location>
</feature>
<dbReference type="EnsemblPlants" id="AET4Gv20127600.46">
    <property type="protein sequence ID" value="AET4Gv20127600.46"/>
    <property type="gene ID" value="AET4Gv20127600"/>
</dbReference>
<reference evidence="3" key="5">
    <citation type="journal article" date="2021" name="G3 (Bethesda)">
        <title>Aegilops tauschii genome assembly Aet v5.0 features greater sequence contiguity and improved annotation.</title>
        <authorList>
            <person name="Wang L."/>
            <person name="Zhu T."/>
            <person name="Rodriguez J.C."/>
            <person name="Deal K.R."/>
            <person name="Dubcovsky J."/>
            <person name="McGuire P.E."/>
            <person name="Lux T."/>
            <person name="Spannagl M."/>
            <person name="Mayer K.F.X."/>
            <person name="Baldrich P."/>
            <person name="Meyers B.C."/>
            <person name="Huo N."/>
            <person name="Gu Y.Q."/>
            <person name="Zhou H."/>
            <person name="Devos K.M."/>
            <person name="Bennetzen J.L."/>
            <person name="Unver T."/>
            <person name="Budak H."/>
            <person name="Gulick P.J."/>
            <person name="Galiba G."/>
            <person name="Kalapos B."/>
            <person name="Nelson D.R."/>
            <person name="Li P."/>
            <person name="You F.M."/>
            <person name="Luo M.C."/>
            <person name="Dvorak J."/>
        </authorList>
    </citation>
    <scope>NUCLEOTIDE SEQUENCE [LARGE SCALE GENOMIC DNA]</scope>
    <source>
        <strain evidence="3">cv. AL8/78</strain>
    </source>
</reference>
<accession>A0A453HAG8</accession>
<reference evidence="3" key="3">
    <citation type="journal article" date="2017" name="Nature">
        <title>Genome sequence of the progenitor of the wheat D genome Aegilops tauschii.</title>
        <authorList>
            <person name="Luo M.C."/>
            <person name="Gu Y.Q."/>
            <person name="Puiu D."/>
            <person name="Wang H."/>
            <person name="Twardziok S.O."/>
            <person name="Deal K.R."/>
            <person name="Huo N."/>
            <person name="Zhu T."/>
            <person name="Wang L."/>
            <person name="Wang Y."/>
            <person name="McGuire P.E."/>
            <person name="Liu S."/>
            <person name="Long H."/>
            <person name="Ramasamy R.K."/>
            <person name="Rodriguez J.C."/>
            <person name="Van S.L."/>
            <person name="Yuan L."/>
            <person name="Wang Z."/>
            <person name="Xia Z."/>
            <person name="Xiao L."/>
            <person name="Anderson O.D."/>
            <person name="Ouyang S."/>
            <person name="Liang Y."/>
            <person name="Zimin A.V."/>
            <person name="Pertea G."/>
            <person name="Qi P."/>
            <person name="Bennetzen J.L."/>
            <person name="Dai X."/>
            <person name="Dawson M.W."/>
            <person name="Muller H.G."/>
            <person name="Kugler K."/>
            <person name="Rivarola-Duarte L."/>
            <person name="Spannagl M."/>
            <person name="Mayer K.F.X."/>
            <person name="Lu F.H."/>
            <person name="Bevan M.W."/>
            <person name="Leroy P."/>
            <person name="Li P."/>
            <person name="You F.M."/>
            <person name="Sun Q."/>
            <person name="Liu Z."/>
            <person name="Lyons E."/>
            <person name="Wicker T."/>
            <person name="Salzberg S.L."/>
            <person name="Devos K.M."/>
            <person name="Dvorak J."/>
        </authorList>
    </citation>
    <scope>NUCLEOTIDE SEQUENCE [LARGE SCALE GENOMIC DNA]</scope>
    <source>
        <strain evidence="3">cv. AL8/78</strain>
    </source>
</reference>
<keyword evidence="2" id="KW-1133">Transmembrane helix</keyword>
<reference evidence="4" key="2">
    <citation type="journal article" date="2017" name="Nat. Plants">
        <title>The Aegilops tauschii genome reveals multiple impacts of transposons.</title>
        <authorList>
            <person name="Zhao G."/>
            <person name="Zou C."/>
            <person name="Li K."/>
            <person name="Wang K."/>
            <person name="Li T."/>
            <person name="Gao L."/>
            <person name="Zhang X."/>
            <person name="Wang H."/>
            <person name="Yang Z."/>
            <person name="Liu X."/>
            <person name="Jiang W."/>
            <person name="Mao L."/>
            <person name="Kong X."/>
            <person name="Jiao Y."/>
            <person name="Jia J."/>
        </authorList>
    </citation>
    <scope>NUCLEOTIDE SEQUENCE [LARGE SCALE GENOMIC DNA]</scope>
    <source>
        <strain evidence="4">cv. AL8/78</strain>
    </source>
</reference>
<keyword evidence="4" id="KW-1185">Reference proteome</keyword>